<feature type="transmembrane region" description="Helical" evidence="9">
    <location>
        <begin position="252"/>
        <end position="269"/>
    </location>
</feature>
<sequence length="528" mass="58182">MDITLWIMIVGWIFVLLWVPFIIYTNKKTHPKALFVLFFAEMWERFSYYGMRALLTLYMAKVLFIDLAQNVAEAKAYGIYGSYTAMVYLFPVLGGLVADKLLGFRKTIIWGGFLMALGHFILALQGIEGLEGNLIFFFTALAFIIVGNGFFKPNISSFLGTFYETDDPRKDGAFSIFYMGVNIGAFLSTLTCGYVGQQINWHYGFGLAGIGMVVGLVVFYIFSKGSGFGEKGLPPKDVIEGKRKFIGLNPSAGIYLISLLAIPVCAFFLDLDEVMSAILIVTSLGIIGYLVFISLTNKDRVEGRRLLVVVVLFFFHAVFWALFEQAGGSLTIFTDKNVDRFIGGSEIPASIFQSFNPLFIMLFAPLFSWIWLRLNKAKKEPSTPMKFVLGLAQLAIGFAVIVIGARFFASDEGLVPIVFLAVMYLLHTTGELSLSPVGLSMVTKLSPGKVVGFVMGAWFLSIALANKMAGLIGTLTTSESIDENTPAIVTLETYSSTYLVWGVLVVGCASLILLTLVPLLRKWMAGIH</sequence>
<dbReference type="PROSITE" id="PS01022">
    <property type="entry name" value="PTR2_1"/>
    <property type="match status" value="1"/>
</dbReference>
<evidence type="ECO:0000256" key="7">
    <source>
        <dbReference type="ARBA" id="ARBA00023136"/>
    </source>
</evidence>
<dbReference type="PROSITE" id="PS01023">
    <property type="entry name" value="PTR2_2"/>
    <property type="match status" value="1"/>
</dbReference>
<evidence type="ECO:0000256" key="2">
    <source>
        <dbReference type="ARBA" id="ARBA00022448"/>
    </source>
</evidence>
<feature type="transmembrane region" description="Helical" evidence="9">
    <location>
        <begin position="358"/>
        <end position="375"/>
    </location>
</feature>
<keyword evidence="11" id="KW-1185">Reference proteome</keyword>
<feature type="transmembrane region" description="Helical" evidence="9">
    <location>
        <begin position="133"/>
        <end position="151"/>
    </location>
</feature>
<dbReference type="Gene3D" id="1.20.1250.20">
    <property type="entry name" value="MFS general substrate transporter like domains"/>
    <property type="match status" value="1"/>
</dbReference>
<dbReference type="SUPFAM" id="SSF103473">
    <property type="entry name" value="MFS general substrate transporter"/>
    <property type="match status" value="1"/>
</dbReference>
<evidence type="ECO:0000256" key="4">
    <source>
        <dbReference type="ARBA" id="ARBA00022692"/>
    </source>
</evidence>
<dbReference type="PANTHER" id="PTHR23517:SF15">
    <property type="entry name" value="PROTON-DEPENDENT OLIGOPEPTIDE FAMILY TRANSPORT PROTEIN"/>
    <property type="match status" value="1"/>
</dbReference>
<comment type="caution">
    <text evidence="10">The sequence shown here is derived from an EMBL/GenBank/DDBJ whole genome shotgun (WGS) entry which is preliminary data.</text>
</comment>
<evidence type="ECO:0000256" key="6">
    <source>
        <dbReference type="ARBA" id="ARBA00022989"/>
    </source>
</evidence>
<proteinExistence type="inferred from homology"/>
<reference evidence="10 11" key="1">
    <citation type="journal article" date="2013" name="Int. J. Syst. Evol. Microbiol.">
        <title>Aquimarina gracilis sp. nov., isolated from the gut microflora of a mussel, Mytilus coruscus, and emended description of Aquimarina spongiae.</title>
        <authorList>
            <person name="Park S.C."/>
            <person name="Choe H.N."/>
            <person name="Baik K.S."/>
            <person name="Seong C.N."/>
        </authorList>
    </citation>
    <scope>NUCLEOTIDE SEQUENCE [LARGE SCALE GENOMIC DNA]</scope>
    <source>
        <strain evidence="10 11">PSC32</strain>
    </source>
</reference>
<keyword evidence="7 9" id="KW-0472">Membrane</keyword>
<dbReference type="InterPro" id="IPR000109">
    <property type="entry name" value="POT_fam"/>
</dbReference>
<evidence type="ECO:0000256" key="5">
    <source>
        <dbReference type="ARBA" id="ARBA00022856"/>
    </source>
</evidence>
<dbReference type="InterPro" id="IPR005279">
    <property type="entry name" value="Dipep/tripep_permease"/>
</dbReference>
<feature type="transmembrane region" description="Helical" evidence="9">
    <location>
        <begin position="387"/>
        <end position="408"/>
    </location>
</feature>
<organism evidence="10 11">
    <name type="scientific">Aquimarina gracilis</name>
    <dbReference type="NCBI Taxonomy" id="874422"/>
    <lineage>
        <taxon>Bacteria</taxon>
        <taxon>Pseudomonadati</taxon>
        <taxon>Bacteroidota</taxon>
        <taxon>Flavobacteriia</taxon>
        <taxon>Flavobacteriales</taxon>
        <taxon>Flavobacteriaceae</taxon>
        <taxon>Aquimarina</taxon>
    </lineage>
</organism>
<gene>
    <name evidence="10" type="ORF">U6A24_02155</name>
</gene>
<protein>
    <submittedName>
        <fullName evidence="10">Peptide MFS transporter</fullName>
    </submittedName>
</protein>
<feature type="transmembrane region" description="Helical" evidence="9">
    <location>
        <begin position="202"/>
        <end position="222"/>
    </location>
</feature>
<feature type="transmembrane region" description="Helical" evidence="9">
    <location>
        <begin position="498"/>
        <end position="520"/>
    </location>
</feature>
<feature type="transmembrane region" description="Helical" evidence="9">
    <location>
        <begin position="6"/>
        <end position="25"/>
    </location>
</feature>
<dbReference type="Pfam" id="PF00854">
    <property type="entry name" value="PTR2"/>
    <property type="match status" value="1"/>
</dbReference>
<keyword evidence="2 8" id="KW-0813">Transport</keyword>
<accession>A0ABU5ZQ85</accession>
<dbReference type="RefSeq" id="WP_324178291.1">
    <property type="nucleotide sequence ID" value="NZ_BAABAW010000016.1"/>
</dbReference>
<feature type="transmembrane region" description="Helical" evidence="9">
    <location>
        <begin position="446"/>
        <end position="465"/>
    </location>
</feature>
<dbReference type="EMBL" id="JAYKLX010000001">
    <property type="protein sequence ID" value="MEB3344241.1"/>
    <property type="molecule type" value="Genomic_DNA"/>
</dbReference>
<feature type="transmembrane region" description="Helical" evidence="9">
    <location>
        <begin position="414"/>
        <end position="434"/>
    </location>
</feature>
<feature type="transmembrane region" description="Helical" evidence="9">
    <location>
        <begin position="77"/>
        <end position="96"/>
    </location>
</feature>
<evidence type="ECO:0000256" key="9">
    <source>
        <dbReference type="SAM" id="Phobius"/>
    </source>
</evidence>
<feature type="transmembrane region" description="Helical" evidence="9">
    <location>
        <begin position="275"/>
        <end position="294"/>
    </location>
</feature>
<dbReference type="CDD" id="cd17346">
    <property type="entry name" value="MFS_DtpA_like"/>
    <property type="match status" value="1"/>
</dbReference>
<keyword evidence="5" id="KW-0653">Protein transport</keyword>
<feature type="transmembrane region" description="Helical" evidence="9">
    <location>
        <begin position="108"/>
        <end position="127"/>
    </location>
</feature>
<keyword evidence="3" id="KW-1003">Cell membrane</keyword>
<keyword evidence="4 8" id="KW-0812">Transmembrane</keyword>
<feature type="transmembrane region" description="Helical" evidence="9">
    <location>
        <begin position="46"/>
        <end position="65"/>
    </location>
</feature>
<dbReference type="InterPro" id="IPR036259">
    <property type="entry name" value="MFS_trans_sf"/>
</dbReference>
<dbReference type="InterPro" id="IPR050171">
    <property type="entry name" value="MFS_Transporters"/>
</dbReference>
<keyword evidence="6 9" id="KW-1133">Transmembrane helix</keyword>
<dbReference type="PANTHER" id="PTHR23517">
    <property type="entry name" value="RESISTANCE PROTEIN MDTM, PUTATIVE-RELATED-RELATED"/>
    <property type="match status" value="1"/>
</dbReference>
<dbReference type="NCBIfam" id="TIGR00924">
    <property type="entry name" value="yjdL_sub1_fam"/>
    <property type="match status" value="1"/>
</dbReference>
<feature type="transmembrane region" description="Helical" evidence="9">
    <location>
        <begin position="306"/>
        <end position="323"/>
    </location>
</feature>
<dbReference type="InterPro" id="IPR018456">
    <property type="entry name" value="PTR2_symporter_CS"/>
</dbReference>
<evidence type="ECO:0000256" key="3">
    <source>
        <dbReference type="ARBA" id="ARBA00022475"/>
    </source>
</evidence>
<comment type="subcellular location">
    <subcellularLocation>
        <location evidence="1">Cell membrane</location>
        <topology evidence="1">Multi-pass membrane protein</topology>
    </subcellularLocation>
    <subcellularLocation>
        <location evidence="8">Membrane</location>
        <topology evidence="8">Multi-pass membrane protein</topology>
    </subcellularLocation>
</comment>
<name>A0ABU5ZQ85_9FLAO</name>
<feature type="transmembrane region" description="Helical" evidence="9">
    <location>
        <begin position="172"/>
        <end position="196"/>
    </location>
</feature>
<comment type="similarity">
    <text evidence="8">Belongs to the major facilitator superfamily. Proton-dependent oligopeptide transporter (POT/PTR) (TC 2.A.17) family.</text>
</comment>
<keyword evidence="5" id="KW-0571">Peptide transport</keyword>
<evidence type="ECO:0000256" key="8">
    <source>
        <dbReference type="RuleBase" id="RU003755"/>
    </source>
</evidence>
<dbReference type="Proteomes" id="UP001327027">
    <property type="component" value="Unassembled WGS sequence"/>
</dbReference>
<evidence type="ECO:0000313" key="11">
    <source>
        <dbReference type="Proteomes" id="UP001327027"/>
    </source>
</evidence>
<evidence type="ECO:0000256" key="1">
    <source>
        <dbReference type="ARBA" id="ARBA00004651"/>
    </source>
</evidence>
<evidence type="ECO:0000313" key="10">
    <source>
        <dbReference type="EMBL" id="MEB3344241.1"/>
    </source>
</evidence>